<reference evidence="25" key="2">
    <citation type="submission" date="2023-05" db="EMBL/GenBank/DDBJ databases">
        <authorList>
            <person name="Schelkunov M.I."/>
        </authorList>
    </citation>
    <scope>NUCLEOTIDE SEQUENCE</scope>
    <source>
        <strain evidence="25">Hsosn_3</strain>
        <tissue evidence="25">Leaf</tissue>
    </source>
</reference>
<dbReference type="InterPro" id="IPR008271">
    <property type="entry name" value="Ser/Thr_kinase_AS"/>
</dbReference>
<keyword evidence="14 21" id="KW-0547">Nucleotide-binding</keyword>
<dbReference type="PROSITE" id="PS51450">
    <property type="entry name" value="LRR"/>
    <property type="match status" value="1"/>
</dbReference>
<keyword evidence="12 23" id="KW-0732">Signal</keyword>
<evidence type="ECO:0000256" key="1">
    <source>
        <dbReference type="ARBA" id="ARBA00004251"/>
    </source>
</evidence>
<evidence type="ECO:0000256" key="5">
    <source>
        <dbReference type="ARBA" id="ARBA00022473"/>
    </source>
</evidence>
<keyword evidence="16 21" id="KW-0067">ATP-binding</keyword>
<dbReference type="Proteomes" id="UP001237642">
    <property type="component" value="Unassembled WGS sequence"/>
</dbReference>
<evidence type="ECO:0000256" key="4">
    <source>
        <dbReference type="ARBA" id="ARBA00012513"/>
    </source>
</evidence>
<feature type="chain" id="PRO_5042076549" description="non-specific serine/threonine protein kinase" evidence="23">
    <location>
        <begin position="20"/>
        <end position="997"/>
    </location>
</feature>
<dbReference type="Pfam" id="PF13855">
    <property type="entry name" value="LRR_8"/>
    <property type="match status" value="1"/>
</dbReference>
<keyword evidence="13" id="KW-0677">Repeat</keyword>
<dbReference type="AlphaFoldDB" id="A0AAD8M3W2"/>
<dbReference type="PROSITE" id="PS00107">
    <property type="entry name" value="PROTEIN_KINASE_ATP"/>
    <property type="match status" value="1"/>
</dbReference>
<dbReference type="InterPro" id="IPR013210">
    <property type="entry name" value="LRR_N_plant-typ"/>
</dbReference>
<dbReference type="InterPro" id="IPR032675">
    <property type="entry name" value="LRR_dom_sf"/>
</dbReference>
<keyword evidence="10" id="KW-0808">Transferase</keyword>
<dbReference type="InterPro" id="IPR011009">
    <property type="entry name" value="Kinase-like_dom_sf"/>
</dbReference>
<dbReference type="FunFam" id="3.80.10.10:FF:000041">
    <property type="entry name" value="LRR receptor-like serine/threonine-protein kinase ERECTA"/>
    <property type="match status" value="1"/>
</dbReference>
<dbReference type="InterPro" id="IPR001611">
    <property type="entry name" value="Leu-rich_rpt"/>
</dbReference>
<dbReference type="SUPFAM" id="SSF52058">
    <property type="entry name" value="L domain-like"/>
    <property type="match status" value="1"/>
</dbReference>
<evidence type="ECO:0000256" key="6">
    <source>
        <dbReference type="ARBA" id="ARBA00022475"/>
    </source>
</evidence>
<keyword evidence="5" id="KW-0217">Developmental protein</keyword>
<keyword evidence="18 22" id="KW-0472">Membrane</keyword>
<dbReference type="EC" id="2.7.11.1" evidence="4"/>
<evidence type="ECO:0000256" key="9">
    <source>
        <dbReference type="ARBA" id="ARBA00022614"/>
    </source>
</evidence>
<proteinExistence type="inferred from homology"/>
<keyword evidence="20" id="KW-0325">Glycoprotein</keyword>
<dbReference type="InterPro" id="IPR003591">
    <property type="entry name" value="Leu-rich_rpt_typical-subtyp"/>
</dbReference>
<evidence type="ECO:0000256" key="11">
    <source>
        <dbReference type="ARBA" id="ARBA00022692"/>
    </source>
</evidence>
<keyword evidence="19 25" id="KW-0675">Receptor</keyword>
<evidence type="ECO:0000256" key="7">
    <source>
        <dbReference type="ARBA" id="ARBA00022527"/>
    </source>
</evidence>
<comment type="similarity">
    <text evidence="2">Belongs to the protein kinase superfamily. Ser/Thr protein kinase family.</text>
</comment>
<evidence type="ECO:0000256" key="13">
    <source>
        <dbReference type="ARBA" id="ARBA00022737"/>
    </source>
</evidence>
<keyword evidence="11 22" id="KW-0812">Transmembrane</keyword>
<dbReference type="InterPro" id="IPR000719">
    <property type="entry name" value="Prot_kinase_dom"/>
</dbReference>
<evidence type="ECO:0000259" key="24">
    <source>
        <dbReference type="PROSITE" id="PS50011"/>
    </source>
</evidence>
<reference evidence="25" key="1">
    <citation type="submission" date="2023-02" db="EMBL/GenBank/DDBJ databases">
        <title>Genome of toxic invasive species Heracleum sosnowskyi carries increased number of genes despite the absence of recent whole-genome duplications.</title>
        <authorList>
            <person name="Schelkunov M."/>
            <person name="Shtratnikova V."/>
            <person name="Makarenko M."/>
            <person name="Klepikova A."/>
            <person name="Omelchenko D."/>
            <person name="Novikova G."/>
            <person name="Obukhova E."/>
            <person name="Bogdanov V."/>
            <person name="Penin A."/>
            <person name="Logacheva M."/>
        </authorList>
    </citation>
    <scope>NUCLEOTIDE SEQUENCE</scope>
    <source>
        <strain evidence="25">Hsosn_3</strain>
        <tissue evidence="25">Leaf</tissue>
    </source>
</reference>
<gene>
    <name evidence="25" type="ORF">POM88_045479</name>
</gene>
<keyword evidence="9" id="KW-0433">Leucine-rich repeat</keyword>
<evidence type="ECO:0000256" key="10">
    <source>
        <dbReference type="ARBA" id="ARBA00022679"/>
    </source>
</evidence>
<dbReference type="GO" id="GO:0006952">
    <property type="term" value="P:defense response"/>
    <property type="evidence" value="ECO:0007669"/>
    <property type="project" value="UniProtKB-ARBA"/>
</dbReference>
<evidence type="ECO:0000256" key="15">
    <source>
        <dbReference type="ARBA" id="ARBA00022777"/>
    </source>
</evidence>
<evidence type="ECO:0000256" key="3">
    <source>
        <dbReference type="ARBA" id="ARBA00009592"/>
    </source>
</evidence>
<evidence type="ECO:0000256" key="12">
    <source>
        <dbReference type="ARBA" id="ARBA00022729"/>
    </source>
</evidence>
<dbReference type="GO" id="GO:0048367">
    <property type="term" value="P:shoot system development"/>
    <property type="evidence" value="ECO:0007669"/>
    <property type="project" value="UniProtKB-ARBA"/>
</dbReference>
<dbReference type="EMBL" id="JAUIZM010000010">
    <property type="protein sequence ID" value="KAK1361005.1"/>
    <property type="molecule type" value="Genomic_DNA"/>
</dbReference>
<comment type="caution">
    <text evidence="25">The sequence shown here is derived from an EMBL/GenBank/DDBJ whole genome shotgun (WGS) entry which is preliminary data.</text>
</comment>
<evidence type="ECO:0000256" key="2">
    <source>
        <dbReference type="ARBA" id="ARBA00008684"/>
    </source>
</evidence>
<keyword evidence="6" id="KW-1003">Cell membrane</keyword>
<dbReference type="FunFam" id="3.80.10.10:FF:000275">
    <property type="entry name" value="Leucine-rich repeat receptor-like protein kinase"/>
    <property type="match status" value="1"/>
</dbReference>
<protein>
    <recommendedName>
        <fullName evidence="4">non-specific serine/threonine protein kinase</fullName>
        <ecNumber evidence="4">2.7.11.1</ecNumber>
    </recommendedName>
</protein>
<feature type="domain" description="Protein kinase" evidence="24">
    <location>
        <begin position="697"/>
        <end position="994"/>
    </location>
</feature>
<dbReference type="GO" id="GO:0051707">
    <property type="term" value="P:response to other organism"/>
    <property type="evidence" value="ECO:0007669"/>
    <property type="project" value="UniProtKB-ARBA"/>
</dbReference>
<evidence type="ECO:0000256" key="8">
    <source>
        <dbReference type="ARBA" id="ARBA00022553"/>
    </source>
</evidence>
<dbReference type="Pfam" id="PF00069">
    <property type="entry name" value="Pkinase"/>
    <property type="match status" value="1"/>
</dbReference>
<keyword evidence="15 25" id="KW-0418">Kinase</keyword>
<feature type="binding site" evidence="21">
    <location>
        <position position="726"/>
    </location>
    <ligand>
        <name>ATP</name>
        <dbReference type="ChEBI" id="CHEBI:30616"/>
    </ligand>
</feature>
<dbReference type="GO" id="GO:0009791">
    <property type="term" value="P:post-embryonic development"/>
    <property type="evidence" value="ECO:0007669"/>
    <property type="project" value="UniProtKB-ARBA"/>
</dbReference>
<dbReference type="Gene3D" id="1.10.510.10">
    <property type="entry name" value="Transferase(Phosphotransferase) domain 1"/>
    <property type="match status" value="1"/>
</dbReference>
<dbReference type="FunFam" id="3.30.200.20:FF:000292">
    <property type="entry name" value="Leucine-rich repeat receptor-like serine/threonine-protein kinase BAM1"/>
    <property type="match status" value="1"/>
</dbReference>
<comment type="subcellular location">
    <subcellularLocation>
        <location evidence="1">Cell membrane</location>
        <topology evidence="1">Single-pass type I membrane protein</topology>
    </subcellularLocation>
</comment>
<dbReference type="GO" id="GO:0005524">
    <property type="term" value="F:ATP binding"/>
    <property type="evidence" value="ECO:0007669"/>
    <property type="project" value="UniProtKB-UniRule"/>
</dbReference>
<evidence type="ECO:0000256" key="19">
    <source>
        <dbReference type="ARBA" id="ARBA00023170"/>
    </source>
</evidence>
<evidence type="ECO:0000313" key="25">
    <source>
        <dbReference type="EMBL" id="KAK1361005.1"/>
    </source>
</evidence>
<dbReference type="InterPro" id="IPR017441">
    <property type="entry name" value="Protein_kinase_ATP_BS"/>
</dbReference>
<evidence type="ECO:0000256" key="21">
    <source>
        <dbReference type="PROSITE-ProRule" id="PRU10141"/>
    </source>
</evidence>
<dbReference type="GO" id="GO:0004674">
    <property type="term" value="F:protein serine/threonine kinase activity"/>
    <property type="evidence" value="ECO:0007669"/>
    <property type="project" value="UniProtKB-KW"/>
</dbReference>
<keyword evidence="26" id="KW-1185">Reference proteome</keyword>
<dbReference type="Pfam" id="PF00560">
    <property type="entry name" value="LRR_1"/>
    <property type="match status" value="9"/>
</dbReference>
<sequence>MKQLLFLFFFFCLTGISAAKTLPLQLIALLSLKSSLVDPLDTLPSWDPSSNPSWCNWSGIKCDQHDHIISIDLSNRNLSGTIPSNIRHLGHLRYLNLSTNAFQGPLPPPIFELRSLISLDIGHNAFSSEFPKGISKLKLLSFLDAYNNDFNGSLPEDITGLLFLEHLHLGGSYFTGEIPVSYCNFPRLKFLDLAGNLLTGKIPAEIGLLKQLERIEIGYNEFAGELPTQLSLLSNLTYLDISFANLTGQIPIAFGNLTKLETLLLFKNRLTADIPPSFFQIASLKVLDLSFNQLTGIIPSEVSLLKELNTLNLMTNQLTGEIPDGIAGLPNLEFLSLWNNSLTGILPPKLGSNGMLQKLDVSSNALSGSIPPHVCDGNRLVKLLLFSNRFSSQLPLSLVNCTALARFRIQNNFLNGSLPVGFGLSGNITFMDVSKNNFSGSIPRDLSNAPKLEYLNISNNFFHEELPDNIWSSPSLQIFSASHSNLTGKLPDFIGCESLYKIELEGNAFTGNIPWDIGHCHKLISLNLRRNLLTGIIPWEISTLPSITDVDLSHNFLTGTIPSNFDNSSTLENFNVSYNQLTGPVPSSGNILSILHPSSFIGNQGLCGSILKNPCRTSAITPREVDVQHKQKTASAIVWIMATAFGVAMFILIAGIRYYHARYHRGFASGDQDIGQWKLTAFQRLNFTADDVLDSLSTTEKILGMGSMGTVYKAEMPGGEIIAVKKLWGKQKEMIRRQKGVLAEVEVLGNVRHRNIVRLLGCCSNSESTMLLYEYMPNGNLDDLLHGNNSKGGNSVADWLTRYKIAMGVAQGICYLHHDCDPVIVHRDLKPSNILLDAQMEARVADFGVAKLIQCGESMSVIAGSYGYIAPEYAYTLQVDEKSDIYSYGVVLMEILCGKRSVDSEFGDGNNIVDWIRTKIKTKEGLRDVVDKNAGATCTLVREEMMLLLRVALLCTSRNPADRPPMRDVVSMLLQAKPKRKVPAIGDFGGQKFFAEC</sequence>
<evidence type="ECO:0000256" key="17">
    <source>
        <dbReference type="ARBA" id="ARBA00022989"/>
    </source>
</evidence>
<feature type="signal peptide" evidence="23">
    <location>
        <begin position="1"/>
        <end position="19"/>
    </location>
</feature>
<dbReference type="SUPFAM" id="SSF56112">
    <property type="entry name" value="Protein kinase-like (PK-like)"/>
    <property type="match status" value="1"/>
</dbReference>
<dbReference type="SMART" id="SM00220">
    <property type="entry name" value="S_TKc"/>
    <property type="match status" value="1"/>
</dbReference>
<dbReference type="PANTHER" id="PTHR45974:SF260">
    <property type="entry name" value="PROTEIN KINASE DOMAIN-CONTAINING PROTEIN"/>
    <property type="match status" value="1"/>
</dbReference>
<dbReference type="Gene3D" id="3.30.200.20">
    <property type="entry name" value="Phosphorylase Kinase, domain 1"/>
    <property type="match status" value="1"/>
</dbReference>
<evidence type="ECO:0000256" key="23">
    <source>
        <dbReference type="SAM" id="SignalP"/>
    </source>
</evidence>
<dbReference type="FunFam" id="3.80.10.10:FF:000233">
    <property type="entry name" value="Leucine-rich repeat receptor-like protein kinase TDR"/>
    <property type="match status" value="1"/>
</dbReference>
<evidence type="ECO:0000256" key="14">
    <source>
        <dbReference type="ARBA" id="ARBA00022741"/>
    </source>
</evidence>
<keyword evidence="17 22" id="KW-1133">Transmembrane helix</keyword>
<evidence type="ECO:0000256" key="20">
    <source>
        <dbReference type="ARBA" id="ARBA00023180"/>
    </source>
</evidence>
<dbReference type="GO" id="GO:1905393">
    <property type="term" value="P:plant organ formation"/>
    <property type="evidence" value="ECO:0007669"/>
    <property type="project" value="UniProtKB-ARBA"/>
</dbReference>
<dbReference type="Gene3D" id="3.80.10.10">
    <property type="entry name" value="Ribonuclease Inhibitor"/>
    <property type="match status" value="5"/>
</dbReference>
<keyword evidence="8" id="KW-0597">Phosphoprotein</keyword>
<dbReference type="PANTHER" id="PTHR45974">
    <property type="entry name" value="RECEPTOR-LIKE PROTEIN 55"/>
    <property type="match status" value="1"/>
</dbReference>
<organism evidence="25 26">
    <name type="scientific">Heracleum sosnowskyi</name>
    <dbReference type="NCBI Taxonomy" id="360622"/>
    <lineage>
        <taxon>Eukaryota</taxon>
        <taxon>Viridiplantae</taxon>
        <taxon>Streptophyta</taxon>
        <taxon>Embryophyta</taxon>
        <taxon>Tracheophyta</taxon>
        <taxon>Spermatophyta</taxon>
        <taxon>Magnoliopsida</taxon>
        <taxon>eudicotyledons</taxon>
        <taxon>Gunneridae</taxon>
        <taxon>Pentapetalae</taxon>
        <taxon>asterids</taxon>
        <taxon>campanulids</taxon>
        <taxon>Apiales</taxon>
        <taxon>Apiaceae</taxon>
        <taxon>Apioideae</taxon>
        <taxon>apioid superclade</taxon>
        <taxon>Tordylieae</taxon>
        <taxon>Tordyliinae</taxon>
        <taxon>Heracleum</taxon>
    </lineage>
</organism>
<dbReference type="SUPFAM" id="SSF52047">
    <property type="entry name" value="RNI-like"/>
    <property type="match status" value="1"/>
</dbReference>
<evidence type="ECO:0000256" key="22">
    <source>
        <dbReference type="SAM" id="Phobius"/>
    </source>
</evidence>
<dbReference type="FunFam" id="1.10.510.10:FF:000632">
    <property type="entry name" value="leucine-rich repeat receptor-like protein kinase TDR"/>
    <property type="match status" value="1"/>
</dbReference>
<comment type="similarity">
    <text evidence="3">Belongs to the RLP family.</text>
</comment>
<dbReference type="GO" id="GO:0005886">
    <property type="term" value="C:plasma membrane"/>
    <property type="evidence" value="ECO:0007669"/>
    <property type="project" value="UniProtKB-SubCell"/>
</dbReference>
<evidence type="ECO:0000313" key="26">
    <source>
        <dbReference type="Proteomes" id="UP001237642"/>
    </source>
</evidence>
<evidence type="ECO:0000256" key="18">
    <source>
        <dbReference type="ARBA" id="ARBA00023136"/>
    </source>
</evidence>
<dbReference type="PROSITE" id="PS50011">
    <property type="entry name" value="PROTEIN_KINASE_DOM"/>
    <property type="match status" value="1"/>
</dbReference>
<accession>A0AAD8M3W2</accession>
<evidence type="ECO:0000256" key="16">
    <source>
        <dbReference type="ARBA" id="ARBA00022840"/>
    </source>
</evidence>
<keyword evidence="7" id="KW-0723">Serine/threonine-protein kinase</keyword>
<dbReference type="Pfam" id="PF08263">
    <property type="entry name" value="LRRNT_2"/>
    <property type="match status" value="1"/>
</dbReference>
<name>A0AAD8M3W2_9APIA</name>
<dbReference type="GO" id="GO:0048608">
    <property type="term" value="P:reproductive structure development"/>
    <property type="evidence" value="ECO:0007669"/>
    <property type="project" value="UniProtKB-ARBA"/>
</dbReference>
<dbReference type="PROSITE" id="PS00108">
    <property type="entry name" value="PROTEIN_KINASE_ST"/>
    <property type="match status" value="1"/>
</dbReference>
<feature type="transmembrane region" description="Helical" evidence="22">
    <location>
        <begin position="636"/>
        <end position="659"/>
    </location>
</feature>
<dbReference type="SMART" id="SM00369">
    <property type="entry name" value="LRR_TYP"/>
    <property type="match status" value="8"/>
</dbReference>